<dbReference type="EMBL" id="FUZP01000001">
    <property type="protein sequence ID" value="SKC37138.1"/>
    <property type="molecule type" value="Genomic_DNA"/>
</dbReference>
<dbReference type="SUPFAM" id="SSF52499">
    <property type="entry name" value="Isochorismatase-like hydrolases"/>
    <property type="match status" value="1"/>
</dbReference>
<evidence type="ECO:0000313" key="3">
    <source>
        <dbReference type="EMBL" id="SKC37138.1"/>
    </source>
</evidence>
<reference evidence="3 4" key="1">
    <citation type="submission" date="2017-02" db="EMBL/GenBank/DDBJ databases">
        <authorList>
            <person name="Peterson S.W."/>
        </authorList>
    </citation>
    <scope>NUCLEOTIDE SEQUENCE [LARGE SCALE GENOMIC DNA]</scope>
    <source>
        <strain evidence="3 4">VKM Ac-2059</strain>
    </source>
</reference>
<dbReference type="Gene3D" id="3.40.50.850">
    <property type="entry name" value="Isochorismatase-like"/>
    <property type="match status" value="1"/>
</dbReference>
<dbReference type="InterPro" id="IPR000868">
    <property type="entry name" value="Isochorismatase-like_dom"/>
</dbReference>
<dbReference type="Proteomes" id="UP000190857">
    <property type="component" value="Unassembled WGS sequence"/>
</dbReference>
<feature type="domain" description="Isochorismatase-like" evidence="2">
    <location>
        <begin position="7"/>
        <end position="181"/>
    </location>
</feature>
<dbReference type="STRING" id="123320.SAMN06309945_0285"/>
<dbReference type="GO" id="GO:0016787">
    <property type="term" value="F:hydrolase activity"/>
    <property type="evidence" value="ECO:0007669"/>
    <property type="project" value="UniProtKB-KW"/>
</dbReference>
<gene>
    <name evidence="3" type="ORF">SAMN06309945_0285</name>
</gene>
<keyword evidence="4" id="KW-1185">Reference proteome</keyword>
<keyword evidence="1" id="KW-0378">Hydrolase</keyword>
<dbReference type="Pfam" id="PF00857">
    <property type="entry name" value="Isochorismatase"/>
    <property type="match status" value="1"/>
</dbReference>
<evidence type="ECO:0000256" key="1">
    <source>
        <dbReference type="ARBA" id="ARBA00022801"/>
    </source>
</evidence>
<dbReference type="RefSeq" id="WP_079726519.1">
    <property type="nucleotide sequence ID" value="NZ_FUZP01000001.1"/>
</dbReference>
<organism evidence="3 4">
    <name type="scientific">Okibacterium fritillariae</name>
    <dbReference type="NCBI Taxonomy" id="123320"/>
    <lineage>
        <taxon>Bacteria</taxon>
        <taxon>Bacillati</taxon>
        <taxon>Actinomycetota</taxon>
        <taxon>Actinomycetes</taxon>
        <taxon>Micrococcales</taxon>
        <taxon>Microbacteriaceae</taxon>
        <taxon>Okibacterium</taxon>
    </lineage>
</organism>
<accession>A0A1T5IDL7</accession>
<evidence type="ECO:0000313" key="4">
    <source>
        <dbReference type="Proteomes" id="UP000190857"/>
    </source>
</evidence>
<dbReference type="InterPro" id="IPR050272">
    <property type="entry name" value="Isochorismatase-like_hydrls"/>
</dbReference>
<sequence>MTNPRRALILIDVQQQYFDGTLEIHYPPHADSLPRILAAIDAAEASGIPIVAFQHSGGEGAPLFAPGTPEFELHPEIEARATDEWTRITKSYSSVYAGTGLAEWLRERDLDTVTLVGYMTNNCVLASSVEAEFLGFTTEVLSDATGAINIANSAGFASAQTVHTTLMALLNSNLATVATTEAWTAALADGQPLEASNLIESATTGASRAA</sequence>
<dbReference type="PANTHER" id="PTHR43540:SF6">
    <property type="entry name" value="ISOCHORISMATASE-LIKE DOMAIN-CONTAINING PROTEIN"/>
    <property type="match status" value="1"/>
</dbReference>
<dbReference type="OrthoDB" id="9794942at2"/>
<evidence type="ECO:0000259" key="2">
    <source>
        <dbReference type="Pfam" id="PF00857"/>
    </source>
</evidence>
<dbReference type="AlphaFoldDB" id="A0A1T5IDL7"/>
<name>A0A1T5IDL7_9MICO</name>
<dbReference type="InterPro" id="IPR036380">
    <property type="entry name" value="Isochorismatase-like_sf"/>
</dbReference>
<proteinExistence type="predicted"/>
<protein>
    <submittedName>
        <fullName evidence="3">Nicotinamidase-related amidase</fullName>
    </submittedName>
</protein>
<dbReference type="PANTHER" id="PTHR43540">
    <property type="entry name" value="PEROXYUREIDOACRYLATE/UREIDOACRYLATE AMIDOHYDROLASE-RELATED"/>
    <property type="match status" value="1"/>
</dbReference>